<sequence length="444" mass="48624">MIANMLGRTAQAHMRFWVVFESGPSVELSGDANPKRSRYNLDRPEQRVCREACGARPAVVGVPALSLFSIAPMKITCQRDILANAFVLAASIAPSRSPKEILQNVKVTAAGDKITLMATDQEVGIRLDVSEGIEVETEGTALLPVARTGPILRESNDETITIETDEAGIKISGSRSKFRLPGNNPDEFPSVHEFDESKYHQISTRTFREMLRRTVFATDSESSRYALGGVLLEMEENSVIAVGTDGRRLARMEGTGESVGGHATSGMTTIVPTRAIGLIERALSEKDDFVEVASRGNDLLIRTPRAVISSRLVEGRYPNWRQVLPQRENAIQIDVVVGPLFAALRQAAIVTDLDSRGVDFTFADGTLKLEAKTADLGESQIELPIAYDGESITLTMDHRYLADFCKVMDNESTVVMEIESAKSPALLQTDDGYAYVIMPMARDR</sequence>
<evidence type="ECO:0000313" key="15">
    <source>
        <dbReference type="EMBL" id="CAD76632.1"/>
    </source>
</evidence>
<dbReference type="GO" id="GO:0003887">
    <property type="term" value="F:DNA-directed DNA polymerase activity"/>
    <property type="evidence" value="ECO:0007669"/>
    <property type="project" value="UniProtKB-KW"/>
</dbReference>
<keyword evidence="16" id="KW-1185">Reference proteome</keyword>
<accession>Q7UKK1</accession>
<keyword evidence="9" id="KW-0238">DNA-binding</keyword>
<organism evidence="15 16">
    <name type="scientific">Rhodopirellula baltica (strain DSM 10527 / NCIMB 13988 / SH1)</name>
    <dbReference type="NCBI Taxonomy" id="243090"/>
    <lineage>
        <taxon>Bacteria</taxon>
        <taxon>Pseudomonadati</taxon>
        <taxon>Planctomycetota</taxon>
        <taxon>Planctomycetia</taxon>
        <taxon>Pirellulales</taxon>
        <taxon>Pirellulaceae</taxon>
        <taxon>Rhodopirellula</taxon>
    </lineage>
</organism>
<dbReference type="InterPro" id="IPR022634">
    <property type="entry name" value="DNA_polIII_beta_N"/>
</dbReference>
<evidence type="ECO:0000259" key="12">
    <source>
        <dbReference type="Pfam" id="PF00712"/>
    </source>
</evidence>
<evidence type="ECO:0000256" key="1">
    <source>
        <dbReference type="ARBA" id="ARBA00004496"/>
    </source>
</evidence>
<evidence type="ECO:0000256" key="6">
    <source>
        <dbReference type="ARBA" id="ARBA00022695"/>
    </source>
</evidence>
<evidence type="ECO:0000256" key="3">
    <source>
        <dbReference type="ARBA" id="ARBA00021035"/>
    </source>
</evidence>
<evidence type="ECO:0000313" key="16">
    <source>
        <dbReference type="Proteomes" id="UP000001025"/>
    </source>
</evidence>
<name>Q7UKK1_RHOBA</name>
<evidence type="ECO:0000256" key="5">
    <source>
        <dbReference type="ARBA" id="ARBA00022679"/>
    </source>
</evidence>
<dbReference type="Proteomes" id="UP000001025">
    <property type="component" value="Chromosome"/>
</dbReference>
<dbReference type="HOGENOM" id="CLU_038149_2_1_0"/>
<dbReference type="NCBIfam" id="TIGR00663">
    <property type="entry name" value="dnan"/>
    <property type="match status" value="1"/>
</dbReference>
<evidence type="ECO:0000259" key="13">
    <source>
        <dbReference type="Pfam" id="PF02767"/>
    </source>
</evidence>
<gene>
    <name evidence="15" type="primary">dnaN</name>
    <name evidence="15" type="ordered locus">RB10108</name>
</gene>
<dbReference type="FunCoup" id="Q7UKK1">
    <property type="interactions" value="352"/>
</dbReference>
<dbReference type="InterPro" id="IPR022637">
    <property type="entry name" value="DNA_polIII_beta_cen"/>
</dbReference>
<comment type="similarity">
    <text evidence="2">Belongs to the beta sliding clamp family.</text>
</comment>
<evidence type="ECO:0000256" key="10">
    <source>
        <dbReference type="ARBA" id="ARBA00030988"/>
    </source>
</evidence>
<dbReference type="Pfam" id="PF02767">
    <property type="entry name" value="DNA_pol3_beta_2"/>
    <property type="match status" value="1"/>
</dbReference>
<keyword evidence="6 15" id="KW-0548">Nucleotidyltransferase</keyword>
<reference evidence="15 16" key="1">
    <citation type="journal article" date="2003" name="Proc. Natl. Acad. Sci. U.S.A.">
        <title>Complete genome sequence of the marine planctomycete Pirellula sp. strain 1.</title>
        <authorList>
            <person name="Gloeckner F.O."/>
            <person name="Kube M."/>
            <person name="Bauer M."/>
            <person name="Teeling H."/>
            <person name="Lombardot T."/>
            <person name="Ludwig W."/>
            <person name="Gade D."/>
            <person name="Beck A."/>
            <person name="Borzym K."/>
            <person name="Heitmann K."/>
            <person name="Rabus R."/>
            <person name="Schlesner H."/>
            <person name="Amann R."/>
            <person name="Reinhardt R."/>
        </authorList>
    </citation>
    <scope>NUCLEOTIDE SEQUENCE [LARGE SCALE GENOMIC DNA]</scope>
    <source>
        <strain evidence="16">DSM 10527 / NCIMB 13988 / SH1</strain>
    </source>
</reference>
<feature type="domain" description="DNA polymerase III beta sliding clamp central" evidence="13">
    <location>
        <begin position="201"/>
        <end position="319"/>
    </location>
</feature>
<keyword evidence="4" id="KW-0963">Cytoplasm</keyword>
<protein>
    <recommendedName>
        <fullName evidence="3">Beta sliding clamp</fullName>
    </recommendedName>
    <alternativeName>
        <fullName evidence="11">Beta-clamp processivity factor</fullName>
    </alternativeName>
    <alternativeName>
        <fullName evidence="10">DNA polymerase III beta sliding clamp subunit</fullName>
    </alternativeName>
</protein>
<dbReference type="SUPFAM" id="SSF55979">
    <property type="entry name" value="DNA clamp"/>
    <property type="match status" value="3"/>
</dbReference>
<dbReference type="GO" id="GO:0006271">
    <property type="term" value="P:DNA strand elongation involved in DNA replication"/>
    <property type="evidence" value="ECO:0000318"/>
    <property type="project" value="GO_Central"/>
</dbReference>
<dbReference type="EnsemblBacteria" id="CAD76632">
    <property type="protein sequence ID" value="CAD76632"/>
    <property type="gene ID" value="RB10108"/>
</dbReference>
<evidence type="ECO:0000256" key="4">
    <source>
        <dbReference type="ARBA" id="ARBA00022490"/>
    </source>
</evidence>
<dbReference type="InterPro" id="IPR046938">
    <property type="entry name" value="DNA_clamp_sf"/>
</dbReference>
<evidence type="ECO:0000256" key="11">
    <source>
        <dbReference type="ARBA" id="ARBA00033276"/>
    </source>
</evidence>
<dbReference type="Pfam" id="PF02768">
    <property type="entry name" value="DNA_pol3_beta_3"/>
    <property type="match status" value="1"/>
</dbReference>
<dbReference type="InterPro" id="IPR001001">
    <property type="entry name" value="DNA_polIII_beta"/>
</dbReference>
<evidence type="ECO:0000256" key="9">
    <source>
        <dbReference type="ARBA" id="ARBA00023125"/>
    </source>
</evidence>
<comment type="subcellular location">
    <subcellularLocation>
        <location evidence="1">Cytoplasm</location>
    </subcellularLocation>
</comment>
<dbReference type="PANTHER" id="PTHR30478:SF0">
    <property type="entry name" value="BETA SLIDING CLAMP"/>
    <property type="match status" value="1"/>
</dbReference>
<keyword evidence="7" id="KW-0235">DNA replication</keyword>
<dbReference type="SMART" id="SM00480">
    <property type="entry name" value="POL3Bc"/>
    <property type="match status" value="1"/>
</dbReference>
<dbReference type="eggNOG" id="COG0592">
    <property type="taxonomic scope" value="Bacteria"/>
</dbReference>
<dbReference type="PANTHER" id="PTHR30478">
    <property type="entry name" value="DNA POLYMERASE III SUBUNIT BETA"/>
    <property type="match status" value="1"/>
</dbReference>
<dbReference type="OrthoDB" id="8421503at2"/>
<dbReference type="GO" id="GO:0003677">
    <property type="term" value="F:DNA binding"/>
    <property type="evidence" value="ECO:0007669"/>
    <property type="project" value="UniProtKB-KW"/>
</dbReference>
<dbReference type="Gene3D" id="3.70.10.10">
    <property type="match status" value="1"/>
</dbReference>
<dbReference type="Pfam" id="PF00712">
    <property type="entry name" value="DNA_pol3_beta"/>
    <property type="match status" value="1"/>
</dbReference>
<dbReference type="AlphaFoldDB" id="Q7UKK1"/>
<dbReference type="InterPro" id="IPR022635">
    <property type="entry name" value="DNA_polIII_beta_C"/>
</dbReference>
<evidence type="ECO:0000256" key="7">
    <source>
        <dbReference type="ARBA" id="ARBA00022705"/>
    </source>
</evidence>
<evidence type="ECO:0000259" key="14">
    <source>
        <dbReference type="Pfam" id="PF02768"/>
    </source>
</evidence>
<dbReference type="PATRIC" id="fig|243090.15.peg.4874"/>
<dbReference type="GO" id="GO:0005737">
    <property type="term" value="C:cytoplasm"/>
    <property type="evidence" value="ECO:0007669"/>
    <property type="project" value="UniProtKB-SubCell"/>
</dbReference>
<dbReference type="GO" id="GO:0008408">
    <property type="term" value="F:3'-5' exonuclease activity"/>
    <property type="evidence" value="ECO:0007669"/>
    <property type="project" value="InterPro"/>
</dbReference>
<dbReference type="CDD" id="cd00140">
    <property type="entry name" value="beta_clamp"/>
    <property type="match status" value="1"/>
</dbReference>
<dbReference type="KEGG" id="rba:RB10108"/>
<proteinExistence type="inferred from homology"/>
<evidence type="ECO:0000256" key="2">
    <source>
        <dbReference type="ARBA" id="ARBA00010752"/>
    </source>
</evidence>
<dbReference type="InParanoid" id="Q7UKK1"/>
<feature type="domain" description="DNA polymerase III beta sliding clamp N-terminal" evidence="12">
    <location>
        <begin position="73"/>
        <end position="191"/>
    </location>
</feature>
<dbReference type="EMBL" id="BX294150">
    <property type="protein sequence ID" value="CAD76632.1"/>
    <property type="molecule type" value="Genomic_DNA"/>
</dbReference>
<dbReference type="Gene3D" id="3.10.150.10">
    <property type="entry name" value="DNA Polymerase III, subunit A, domain 2"/>
    <property type="match status" value="1"/>
</dbReference>
<dbReference type="STRING" id="243090.RB10108"/>
<evidence type="ECO:0000256" key="8">
    <source>
        <dbReference type="ARBA" id="ARBA00022932"/>
    </source>
</evidence>
<dbReference type="GO" id="GO:0009360">
    <property type="term" value="C:DNA polymerase III complex"/>
    <property type="evidence" value="ECO:0007669"/>
    <property type="project" value="InterPro"/>
</dbReference>
<keyword evidence="8" id="KW-0239">DNA-directed DNA polymerase</keyword>
<feature type="domain" description="DNA polymerase III beta sliding clamp C-terminal" evidence="14">
    <location>
        <begin position="321"/>
        <end position="440"/>
    </location>
</feature>
<keyword evidence="5 15" id="KW-0808">Transferase</keyword>